<dbReference type="EMBL" id="CATQJL010000223">
    <property type="protein sequence ID" value="CAJ0600172.1"/>
    <property type="molecule type" value="Genomic_DNA"/>
</dbReference>
<evidence type="ECO:0000313" key="2">
    <source>
        <dbReference type="Proteomes" id="UP001176961"/>
    </source>
</evidence>
<protein>
    <submittedName>
        <fullName evidence="1">Uncharacterized protein</fullName>
    </submittedName>
</protein>
<gene>
    <name evidence="1" type="ORF">CYNAS_LOCUS12155</name>
</gene>
<organism evidence="1 2">
    <name type="scientific">Cylicocyclus nassatus</name>
    <name type="common">Nematode worm</name>
    <dbReference type="NCBI Taxonomy" id="53992"/>
    <lineage>
        <taxon>Eukaryota</taxon>
        <taxon>Metazoa</taxon>
        <taxon>Ecdysozoa</taxon>
        <taxon>Nematoda</taxon>
        <taxon>Chromadorea</taxon>
        <taxon>Rhabditida</taxon>
        <taxon>Rhabditina</taxon>
        <taxon>Rhabditomorpha</taxon>
        <taxon>Strongyloidea</taxon>
        <taxon>Strongylidae</taxon>
        <taxon>Cylicocyclus</taxon>
    </lineage>
</organism>
<sequence length="463" mass="52102">MFAVGSPPPNDAGERPRPRIGDGGLAVADNFGSILAFIASCYGLKYDRARVRHIMSSDSTTLFINRSSDNHAPALAENSLSSPLISPFIAASLGVDTVSVVELLIQLVHQDLECVSALPDELNSSADQMKILLFAATCIAAVKAEVPDCNCSTWEPEVSWCKVNINKTGIIAEVDFESIKIINEKHVKGKDPYIEVQTRVHRDIMGKLAFNPTNKSPTTLQVHFPPQCPKPDLSIYTKPRAGFSVAVAQIKLANNFSEIGKDSAGVYANVTARITAVYKLGQEIRNITEEEFLKQYFLVQLRFRKDCYPHFPTIYGVLNIAKLRITVARCEYYAFKNSDNHTLMTWKNDRKDKKIINCTKIMKERKEKIEEEERIRLERRPFTTVNNTVWMKKACNCCGEDEEALKRWLCGADLVLRVELQDPLLFSKFVRDQSGNVYEKSTVMVKEIIKVNLSEIPQKFDGV</sequence>
<dbReference type="AlphaFoldDB" id="A0AA36M824"/>
<keyword evidence="2" id="KW-1185">Reference proteome</keyword>
<reference evidence="1" key="1">
    <citation type="submission" date="2023-07" db="EMBL/GenBank/DDBJ databases">
        <authorList>
            <consortium name="CYATHOMIX"/>
        </authorList>
    </citation>
    <scope>NUCLEOTIDE SEQUENCE</scope>
    <source>
        <strain evidence="1">N/A</strain>
    </source>
</reference>
<accession>A0AA36M824</accession>
<name>A0AA36M824_CYLNA</name>
<evidence type="ECO:0000313" key="1">
    <source>
        <dbReference type="EMBL" id="CAJ0600172.1"/>
    </source>
</evidence>
<comment type="caution">
    <text evidence="1">The sequence shown here is derived from an EMBL/GenBank/DDBJ whole genome shotgun (WGS) entry which is preliminary data.</text>
</comment>
<proteinExistence type="predicted"/>
<dbReference type="Proteomes" id="UP001176961">
    <property type="component" value="Unassembled WGS sequence"/>
</dbReference>